<dbReference type="Pfam" id="PF04221">
    <property type="entry name" value="RelB"/>
    <property type="match status" value="1"/>
</dbReference>
<dbReference type="InterPro" id="IPR007337">
    <property type="entry name" value="RelB/DinJ"/>
</dbReference>
<proteinExistence type="predicted"/>
<accession>A0A921GFZ2</accession>
<organism evidence="2 3">
    <name type="scientific">Thermophilibacter provencensis</name>
    <dbReference type="NCBI Taxonomy" id="1852386"/>
    <lineage>
        <taxon>Bacteria</taxon>
        <taxon>Bacillati</taxon>
        <taxon>Actinomycetota</taxon>
        <taxon>Coriobacteriia</taxon>
        <taxon>Coriobacteriales</taxon>
        <taxon>Atopobiaceae</taxon>
        <taxon>Thermophilibacter</taxon>
    </lineage>
</organism>
<dbReference type="RefSeq" id="WP_420604824.1">
    <property type="nucleotide sequence ID" value="NZ_CALUGK010000002.1"/>
</dbReference>
<evidence type="ECO:0000313" key="2">
    <source>
        <dbReference type="EMBL" id="HJF45286.1"/>
    </source>
</evidence>
<dbReference type="Proteomes" id="UP000697330">
    <property type="component" value="Unassembled WGS sequence"/>
</dbReference>
<reference evidence="2" key="2">
    <citation type="submission" date="2021-09" db="EMBL/GenBank/DDBJ databases">
        <authorList>
            <person name="Gilroy R."/>
        </authorList>
    </citation>
    <scope>NUCLEOTIDE SEQUENCE</scope>
    <source>
        <strain evidence="2">CHK124-7917</strain>
    </source>
</reference>
<dbReference type="EMBL" id="DYWQ01000090">
    <property type="protein sequence ID" value="HJF45286.1"/>
    <property type="molecule type" value="Genomic_DNA"/>
</dbReference>
<gene>
    <name evidence="2" type="ORF">K8U72_05820</name>
</gene>
<protein>
    <submittedName>
        <fullName evidence="2">Type II toxin-antitoxin system RelB/DinJ family antitoxin</fullName>
    </submittedName>
</protein>
<comment type="caution">
    <text evidence="2">The sequence shown here is derived from an EMBL/GenBank/DDBJ whole genome shotgun (WGS) entry which is preliminary data.</text>
</comment>
<dbReference type="Gene3D" id="1.10.1220.10">
    <property type="entry name" value="Met repressor-like"/>
    <property type="match status" value="1"/>
</dbReference>
<reference evidence="2" key="1">
    <citation type="journal article" date="2021" name="PeerJ">
        <title>Extensive microbial diversity within the chicken gut microbiome revealed by metagenomics and culture.</title>
        <authorList>
            <person name="Gilroy R."/>
            <person name="Ravi A."/>
            <person name="Getino M."/>
            <person name="Pursley I."/>
            <person name="Horton D.L."/>
            <person name="Alikhan N.F."/>
            <person name="Baker D."/>
            <person name="Gharbi K."/>
            <person name="Hall N."/>
            <person name="Watson M."/>
            <person name="Adriaenssens E.M."/>
            <person name="Foster-Nyarko E."/>
            <person name="Jarju S."/>
            <person name="Secka A."/>
            <person name="Antonio M."/>
            <person name="Oren A."/>
            <person name="Chaudhuri R.R."/>
            <person name="La Ragione R."/>
            <person name="Hildebrand F."/>
            <person name="Pallen M.J."/>
        </authorList>
    </citation>
    <scope>NUCLEOTIDE SEQUENCE</scope>
    <source>
        <strain evidence="2">CHK124-7917</strain>
    </source>
</reference>
<evidence type="ECO:0000313" key="3">
    <source>
        <dbReference type="Proteomes" id="UP000697330"/>
    </source>
</evidence>
<evidence type="ECO:0000256" key="1">
    <source>
        <dbReference type="SAM" id="MobiDB-lite"/>
    </source>
</evidence>
<sequence length="92" mass="10051">MTASTASLGNRVDANLKRAFDATAEKLGLTPASALTVFTKRFAEESCFPFAVRKRTPTEAEYVAEMLGPRVTRPCAPPPRRRWRPRGASSPG</sequence>
<dbReference type="GO" id="GO:0006355">
    <property type="term" value="P:regulation of DNA-templated transcription"/>
    <property type="evidence" value="ECO:0007669"/>
    <property type="project" value="InterPro"/>
</dbReference>
<name>A0A921GFZ2_9ACTN</name>
<dbReference type="AlphaFoldDB" id="A0A921GFZ2"/>
<feature type="region of interest" description="Disordered" evidence="1">
    <location>
        <begin position="71"/>
        <end position="92"/>
    </location>
</feature>
<dbReference type="InterPro" id="IPR013321">
    <property type="entry name" value="Arc_rbn_hlx_hlx"/>
</dbReference>